<dbReference type="Proteomes" id="UP000601041">
    <property type="component" value="Unassembled WGS sequence"/>
</dbReference>
<gene>
    <name evidence="2" type="ORF">RHAB21_03671</name>
</gene>
<sequence>MDGMKTWYQSKTVWGALIAVAASIAQVAGVDLAPDVQNDIADLAIALGGALGGALSIYGRISASTAIGRR</sequence>
<keyword evidence="1" id="KW-1133">Transmembrane helix</keyword>
<evidence type="ECO:0008006" key="4">
    <source>
        <dbReference type="Google" id="ProtNLM"/>
    </source>
</evidence>
<name>A0ABM8PSR0_9HYPH</name>
<feature type="transmembrane region" description="Helical" evidence="1">
    <location>
        <begin position="43"/>
        <end position="61"/>
    </location>
</feature>
<proteinExistence type="predicted"/>
<dbReference type="RefSeq" id="WP_142588792.1">
    <property type="nucleotide sequence ID" value="NZ_CABFWE030000008.1"/>
</dbReference>
<protein>
    <recommendedName>
        <fullName evidence="4">Holin</fullName>
    </recommendedName>
</protein>
<accession>A0ABM8PSR0</accession>
<keyword evidence="1" id="KW-0472">Membrane</keyword>
<dbReference type="EMBL" id="CABFWE030000008">
    <property type="protein sequence ID" value="CAD7046382.1"/>
    <property type="molecule type" value="Genomic_DNA"/>
</dbReference>
<evidence type="ECO:0000313" key="2">
    <source>
        <dbReference type="EMBL" id="CAD7046382.1"/>
    </source>
</evidence>
<evidence type="ECO:0000313" key="3">
    <source>
        <dbReference type="Proteomes" id="UP000601041"/>
    </source>
</evidence>
<comment type="caution">
    <text evidence="2">The sequence shown here is derived from an EMBL/GenBank/DDBJ whole genome shotgun (WGS) entry which is preliminary data.</text>
</comment>
<organism evidence="2 3">
    <name type="scientific">Pseudorhizobium halotolerans</name>
    <dbReference type="NCBI Taxonomy" id="1233081"/>
    <lineage>
        <taxon>Bacteria</taxon>
        <taxon>Pseudomonadati</taxon>
        <taxon>Pseudomonadota</taxon>
        <taxon>Alphaproteobacteria</taxon>
        <taxon>Hyphomicrobiales</taxon>
        <taxon>Rhizobiaceae</taxon>
        <taxon>Rhizobium/Agrobacterium group</taxon>
        <taxon>Pseudorhizobium</taxon>
    </lineage>
</organism>
<reference evidence="2 3" key="1">
    <citation type="submission" date="2020-11" db="EMBL/GenBank/DDBJ databases">
        <authorList>
            <person name="Lassalle F."/>
        </authorList>
    </citation>
    <scope>NUCLEOTIDE SEQUENCE [LARGE SCALE GENOMIC DNA]</scope>
    <source>
        <strain evidence="2 3">AB21</strain>
    </source>
</reference>
<keyword evidence="1" id="KW-0812">Transmembrane</keyword>
<evidence type="ECO:0000256" key="1">
    <source>
        <dbReference type="SAM" id="Phobius"/>
    </source>
</evidence>
<keyword evidence="3" id="KW-1185">Reference proteome</keyword>